<dbReference type="GO" id="GO:0005524">
    <property type="term" value="F:ATP binding"/>
    <property type="evidence" value="ECO:0007669"/>
    <property type="project" value="UniProtKB-KW"/>
</dbReference>
<dbReference type="InterPro" id="IPR050763">
    <property type="entry name" value="ABC_transporter_ATP-binding"/>
</dbReference>
<dbReference type="Pfam" id="PF00005">
    <property type="entry name" value="ABC_tran"/>
    <property type="match status" value="1"/>
</dbReference>
<proteinExistence type="inferred from homology"/>
<dbReference type="EMBL" id="LK996017">
    <property type="protein sequence ID" value="CDX04477.1"/>
    <property type="molecule type" value="Genomic_DNA"/>
</dbReference>
<feature type="domain" description="ABC transporter" evidence="5">
    <location>
        <begin position="2"/>
        <end position="229"/>
    </location>
</feature>
<name>A0A098B7X9_DESHA</name>
<evidence type="ECO:0000256" key="4">
    <source>
        <dbReference type="ARBA" id="ARBA00022840"/>
    </source>
</evidence>
<keyword evidence="4" id="KW-0067">ATP-binding</keyword>
<dbReference type="InterPro" id="IPR003439">
    <property type="entry name" value="ABC_transporter-like_ATP-bd"/>
</dbReference>
<dbReference type="PANTHER" id="PTHR42711:SF5">
    <property type="entry name" value="ABC TRANSPORTER ATP-BINDING PROTEIN NATA"/>
    <property type="match status" value="1"/>
</dbReference>
<evidence type="ECO:0000313" key="6">
    <source>
        <dbReference type="EMBL" id="CDX04477.1"/>
    </source>
</evidence>
<dbReference type="Gene3D" id="3.40.50.300">
    <property type="entry name" value="P-loop containing nucleotide triphosphate hydrolases"/>
    <property type="match status" value="1"/>
</dbReference>
<dbReference type="InterPro" id="IPR027417">
    <property type="entry name" value="P-loop_NTPase"/>
</dbReference>
<keyword evidence="3" id="KW-0547">Nucleotide-binding</keyword>
<dbReference type="InterPro" id="IPR017871">
    <property type="entry name" value="ABC_transporter-like_CS"/>
</dbReference>
<gene>
    <name evidence="6" type="ORF">DPCES_4591</name>
</gene>
<dbReference type="RefSeq" id="WP_144676835.1">
    <property type="nucleotide sequence ID" value="NZ_LK996017.1"/>
</dbReference>
<evidence type="ECO:0000256" key="2">
    <source>
        <dbReference type="ARBA" id="ARBA00022448"/>
    </source>
</evidence>
<evidence type="ECO:0000259" key="5">
    <source>
        <dbReference type="PROSITE" id="PS50893"/>
    </source>
</evidence>
<dbReference type="PROSITE" id="PS50893">
    <property type="entry name" value="ABC_TRANSPORTER_2"/>
    <property type="match status" value="1"/>
</dbReference>
<dbReference type="PANTHER" id="PTHR42711">
    <property type="entry name" value="ABC TRANSPORTER ATP-BINDING PROTEIN"/>
    <property type="match status" value="1"/>
</dbReference>
<sequence>MILLENVCKEFDTGFSLQNITLKVSRGEKILVFGPNGAGKTTFLKILACLITPSSGTIKIMGYPPAMRTKLLGSIGFAPQSGHLYESLTIKQNLEFYGKMYSIDQPELAERIHELLVQFNLNMKLDSKVSQLSKGMRQRLLIIKALLHKPQLLLLDEPYSGLDLESSEYLSRFLSSVEDKTMVTATHDFNTEIEKGQRVIIFNQGAIVFDEPWQDSIATFKEFYRWKVGQ</sequence>
<evidence type="ECO:0000256" key="3">
    <source>
        <dbReference type="ARBA" id="ARBA00022741"/>
    </source>
</evidence>
<dbReference type="PATRIC" id="fig|49338.4.peg.4939"/>
<dbReference type="PROSITE" id="PS00211">
    <property type="entry name" value="ABC_TRANSPORTER_1"/>
    <property type="match status" value="1"/>
</dbReference>
<protein>
    <submittedName>
        <fullName evidence="6">ABC-type multidrug transport system, ATPase component</fullName>
    </submittedName>
</protein>
<keyword evidence="2" id="KW-0813">Transport</keyword>
<reference evidence="6" key="1">
    <citation type="submission" date="2014-07" db="EMBL/GenBank/DDBJ databases">
        <authorList>
            <person name="Hornung V.Bastian."/>
        </authorList>
    </citation>
    <scope>NUCLEOTIDE SEQUENCE</scope>
    <source>
        <strain evidence="6">PCE-S</strain>
    </source>
</reference>
<dbReference type="AlphaFoldDB" id="A0A098B7X9"/>
<dbReference type="InterPro" id="IPR003593">
    <property type="entry name" value="AAA+_ATPase"/>
</dbReference>
<evidence type="ECO:0000256" key="1">
    <source>
        <dbReference type="ARBA" id="ARBA00005417"/>
    </source>
</evidence>
<dbReference type="SUPFAM" id="SSF52540">
    <property type="entry name" value="P-loop containing nucleoside triphosphate hydrolases"/>
    <property type="match status" value="1"/>
</dbReference>
<dbReference type="GO" id="GO:0016887">
    <property type="term" value="F:ATP hydrolysis activity"/>
    <property type="evidence" value="ECO:0007669"/>
    <property type="project" value="InterPro"/>
</dbReference>
<comment type="similarity">
    <text evidence="1">Belongs to the ABC transporter superfamily.</text>
</comment>
<accession>A0A098B7X9</accession>
<dbReference type="SMART" id="SM00382">
    <property type="entry name" value="AAA"/>
    <property type="match status" value="1"/>
</dbReference>
<organism evidence="6">
    <name type="scientific">Desulfitobacterium hafniense</name>
    <name type="common">Desulfitobacterium frappieri</name>
    <dbReference type="NCBI Taxonomy" id="49338"/>
    <lineage>
        <taxon>Bacteria</taxon>
        <taxon>Bacillati</taxon>
        <taxon>Bacillota</taxon>
        <taxon>Clostridia</taxon>
        <taxon>Eubacteriales</taxon>
        <taxon>Desulfitobacteriaceae</taxon>
        <taxon>Desulfitobacterium</taxon>
    </lineage>
</organism>